<comment type="activity regulation">
    <text evidence="9">Inhibited by fructose 1,6-bisphosphate (FBP).</text>
</comment>
<dbReference type="GO" id="GO:0019563">
    <property type="term" value="P:glycerol catabolic process"/>
    <property type="evidence" value="ECO:0007669"/>
    <property type="project" value="UniProtKB-UniRule"/>
</dbReference>
<evidence type="ECO:0000256" key="7">
    <source>
        <dbReference type="ARBA" id="ARBA00022840"/>
    </source>
</evidence>
<feature type="binding site" evidence="9">
    <location>
        <position position="413"/>
    </location>
    <ligand>
        <name>ATP</name>
        <dbReference type="ChEBI" id="CHEBI:30616"/>
    </ligand>
</feature>
<dbReference type="HAMAP" id="MF_00186">
    <property type="entry name" value="Glycerol_kin"/>
    <property type="match status" value="1"/>
</dbReference>
<keyword evidence="3 9" id="KW-0808">Transferase</keyword>
<feature type="binding site" evidence="9">
    <location>
        <position position="12"/>
    </location>
    <ligand>
        <name>sn-glycerol 3-phosphate</name>
        <dbReference type="ChEBI" id="CHEBI:57597"/>
    </ligand>
</feature>
<feature type="binding site" evidence="9">
    <location>
        <position position="311"/>
    </location>
    <ligand>
        <name>ATP</name>
        <dbReference type="ChEBI" id="CHEBI:30616"/>
    </ligand>
</feature>
<evidence type="ECO:0000256" key="4">
    <source>
        <dbReference type="ARBA" id="ARBA00022741"/>
    </source>
</evidence>
<dbReference type="AlphaFoldDB" id="A0A366FSP1"/>
<dbReference type="GO" id="GO:0006072">
    <property type="term" value="P:glycerol-3-phosphate metabolic process"/>
    <property type="evidence" value="ECO:0007669"/>
    <property type="project" value="InterPro"/>
</dbReference>
<keyword evidence="5 9" id="KW-0418">Kinase</keyword>
<comment type="function">
    <text evidence="9">Key enzyme in the regulation of glycerol uptake and metabolism. Catalyzes the phosphorylation of glycerol to yield sn-glycerol 3-phosphate.</text>
</comment>
<dbReference type="GO" id="GO:0004370">
    <property type="term" value="F:glycerol kinase activity"/>
    <property type="evidence" value="ECO:0007669"/>
    <property type="project" value="UniProtKB-UniRule"/>
</dbReference>
<dbReference type="NCBIfam" id="TIGR01311">
    <property type="entry name" value="glycerol_kin"/>
    <property type="match status" value="1"/>
</dbReference>
<feature type="binding site" evidence="9">
    <location>
        <position position="307"/>
    </location>
    <ligand>
        <name>ADP</name>
        <dbReference type="ChEBI" id="CHEBI:456216"/>
    </ligand>
</feature>
<evidence type="ECO:0000259" key="10">
    <source>
        <dbReference type="Pfam" id="PF00370"/>
    </source>
</evidence>
<keyword evidence="13" id="KW-1185">Reference proteome</keyword>
<feature type="binding site" evidence="9">
    <location>
        <position position="243"/>
    </location>
    <ligand>
        <name>glycerol</name>
        <dbReference type="ChEBI" id="CHEBI:17754"/>
    </ligand>
</feature>
<organism evidence="12 13">
    <name type="scientific">Roseiarcus fermentans</name>
    <dbReference type="NCBI Taxonomy" id="1473586"/>
    <lineage>
        <taxon>Bacteria</taxon>
        <taxon>Pseudomonadati</taxon>
        <taxon>Pseudomonadota</taxon>
        <taxon>Alphaproteobacteria</taxon>
        <taxon>Hyphomicrobiales</taxon>
        <taxon>Roseiarcaceae</taxon>
        <taxon>Roseiarcus</taxon>
    </lineage>
</organism>
<dbReference type="RefSeq" id="WP_113887546.1">
    <property type="nucleotide sequence ID" value="NZ_QNRK01000002.1"/>
</dbReference>
<comment type="catalytic activity">
    <reaction evidence="8 9">
        <text>glycerol + ATP = sn-glycerol 3-phosphate + ADP + H(+)</text>
        <dbReference type="Rhea" id="RHEA:21644"/>
        <dbReference type="ChEBI" id="CHEBI:15378"/>
        <dbReference type="ChEBI" id="CHEBI:17754"/>
        <dbReference type="ChEBI" id="CHEBI:30616"/>
        <dbReference type="ChEBI" id="CHEBI:57597"/>
        <dbReference type="ChEBI" id="CHEBI:456216"/>
        <dbReference type="EC" id="2.7.1.30"/>
    </reaction>
</comment>
<evidence type="ECO:0000256" key="5">
    <source>
        <dbReference type="ARBA" id="ARBA00022777"/>
    </source>
</evidence>
<feature type="binding site" evidence="9">
    <location>
        <position position="242"/>
    </location>
    <ligand>
        <name>sn-glycerol 3-phosphate</name>
        <dbReference type="ChEBI" id="CHEBI:57597"/>
    </ligand>
</feature>
<feature type="domain" description="Carbohydrate kinase FGGY C-terminal" evidence="11">
    <location>
        <begin position="259"/>
        <end position="451"/>
    </location>
</feature>
<dbReference type="UniPathway" id="UPA00618">
    <property type="reaction ID" value="UER00672"/>
</dbReference>
<evidence type="ECO:0000313" key="12">
    <source>
        <dbReference type="EMBL" id="RBP17587.1"/>
    </source>
</evidence>
<dbReference type="InterPro" id="IPR018483">
    <property type="entry name" value="Carb_kinase_FGGY_CS"/>
</dbReference>
<reference evidence="12 13" key="1">
    <citation type="submission" date="2018-06" db="EMBL/GenBank/DDBJ databases">
        <title>Genomic Encyclopedia of Type Strains, Phase IV (KMG-IV): sequencing the most valuable type-strain genomes for metagenomic binning, comparative biology and taxonomic classification.</title>
        <authorList>
            <person name="Goeker M."/>
        </authorList>
    </citation>
    <scope>NUCLEOTIDE SEQUENCE [LARGE SCALE GENOMIC DNA]</scope>
    <source>
        <strain evidence="12 13">DSM 24875</strain>
    </source>
</reference>
<feature type="binding site" evidence="9">
    <location>
        <position position="264"/>
    </location>
    <ligand>
        <name>ATP</name>
        <dbReference type="ChEBI" id="CHEBI:30616"/>
    </ligand>
</feature>
<dbReference type="Pfam" id="PF02782">
    <property type="entry name" value="FGGY_C"/>
    <property type="match status" value="1"/>
</dbReference>
<dbReference type="OrthoDB" id="9805576at2"/>
<feature type="binding site" evidence="9">
    <location>
        <position position="133"/>
    </location>
    <ligand>
        <name>glycerol</name>
        <dbReference type="ChEBI" id="CHEBI:17754"/>
    </ligand>
</feature>
<gene>
    <name evidence="9" type="primary">glpK</name>
    <name evidence="12" type="ORF">DFR50_10279</name>
</gene>
<dbReference type="FunFam" id="3.30.420.40:FF:000008">
    <property type="entry name" value="Glycerol kinase"/>
    <property type="match status" value="1"/>
</dbReference>
<evidence type="ECO:0000256" key="8">
    <source>
        <dbReference type="ARBA" id="ARBA00052101"/>
    </source>
</evidence>
<feature type="binding site" evidence="9">
    <location>
        <position position="264"/>
    </location>
    <ligand>
        <name>ADP</name>
        <dbReference type="ChEBI" id="CHEBI:456216"/>
    </ligand>
</feature>
<dbReference type="GO" id="GO:0005524">
    <property type="term" value="F:ATP binding"/>
    <property type="evidence" value="ECO:0007669"/>
    <property type="project" value="UniProtKB-UniRule"/>
</dbReference>
<evidence type="ECO:0000313" key="13">
    <source>
        <dbReference type="Proteomes" id="UP000253529"/>
    </source>
</evidence>
<feature type="binding site" evidence="9">
    <location>
        <position position="12"/>
    </location>
    <ligand>
        <name>ATP</name>
        <dbReference type="ChEBI" id="CHEBI:30616"/>
    </ligand>
</feature>
<dbReference type="Pfam" id="PF00370">
    <property type="entry name" value="FGGY_N"/>
    <property type="match status" value="1"/>
</dbReference>
<dbReference type="InterPro" id="IPR000577">
    <property type="entry name" value="Carb_kinase_FGGY"/>
</dbReference>
<dbReference type="PANTHER" id="PTHR10196">
    <property type="entry name" value="SUGAR KINASE"/>
    <property type="match status" value="1"/>
</dbReference>
<dbReference type="CDD" id="cd07786">
    <property type="entry name" value="FGGY_EcGK_like"/>
    <property type="match status" value="1"/>
</dbReference>
<dbReference type="EMBL" id="QNRK01000002">
    <property type="protein sequence ID" value="RBP17587.1"/>
    <property type="molecule type" value="Genomic_DNA"/>
</dbReference>
<dbReference type="InterPro" id="IPR043129">
    <property type="entry name" value="ATPase_NBD"/>
</dbReference>
<evidence type="ECO:0000259" key="11">
    <source>
        <dbReference type="Pfam" id="PF02782"/>
    </source>
</evidence>
<comment type="similarity">
    <text evidence="2 9">Belongs to the FGGY kinase family.</text>
</comment>
<proteinExistence type="inferred from homology"/>
<accession>A0A366FSP1</accession>
<dbReference type="FunFam" id="3.30.420.40:FF:000007">
    <property type="entry name" value="Glycerol kinase"/>
    <property type="match status" value="1"/>
</dbReference>
<dbReference type="NCBIfam" id="NF000756">
    <property type="entry name" value="PRK00047.1"/>
    <property type="match status" value="1"/>
</dbReference>
<dbReference type="InterPro" id="IPR005999">
    <property type="entry name" value="Glycerol_kin"/>
</dbReference>
<feature type="binding site" evidence="9">
    <location>
        <position position="82"/>
    </location>
    <ligand>
        <name>glycerol</name>
        <dbReference type="ChEBI" id="CHEBI:17754"/>
    </ligand>
</feature>
<feature type="domain" description="Carbohydrate kinase FGGY N-terminal" evidence="10">
    <location>
        <begin position="5"/>
        <end position="249"/>
    </location>
</feature>
<feature type="binding site" evidence="9">
    <location>
        <position position="307"/>
    </location>
    <ligand>
        <name>ATP</name>
        <dbReference type="ChEBI" id="CHEBI:30616"/>
    </ligand>
</feature>
<feature type="binding site" evidence="9">
    <location>
        <position position="133"/>
    </location>
    <ligand>
        <name>sn-glycerol 3-phosphate</name>
        <dbReference type="ChEBI" id="CHEBI:57597"/>
    </ligand>
</feature>
<evidence type="ECO:0000256" key="1">
    <source>
        <dbReference type="ARBA" id="ARBA00005190"/>
    </source>
</evidence>
<feature type="binding site" evidence="9">
    <location>
        <position position="12"/>
    </location>
    <ligand>
        <name>ADP</name>
        <dbReference type="ChEBI" id="CHEBI:456216"/>
    </ligand>
</feature>
<dbReference type="InterPro" id="IPR018484">
    <property type="entry name" value="FGGY_N"/>
</dbReference>
<dbReference type="SUPFAM" id="SSF53067">
    <property type="entry name" value="Actin-like ATPase domain"/>
    <property type="match status" value="2"/>
</dbReference>
<dbReference type="GO" id="GO:0005829">
    <property type="term" value="C:cytosol"/>
    <property type="evidence" value="ECO:0007669"/>
    <property type="project" value="UniProtKB-ARBA"/>
</dbReference>
<protein>
    <recommendedName>
        <fullName evidence="9">Glycerol kinase</fullName>
        <ecNumber evidence="9">2.7.1.30</ecNumber>
    </recommendedName>
    <alternativeName>
        <fullName evidence="9">ATP:glycerol 3-phosphotransferase</fullName>
    </alternativeName>
    <alternativeName>
        <fullName evidence="9">Glycerokinase</fullName>
        <shortName evidence="9">GK</shortName>
    </alternativeName>
</protein>
<name>A0A366FSP1_9HYPH</name>
<evidence type="ECO:0000256" key="9">
    <source>
        <dbReference type="HAMAP-Rule" id="MF_00186"/>
    </source>
</evidence>
<dbReference type="Proteomes" id="UP000253529">
    <property type="component" value="Unassembled WGS sequence"/>
</dbReference>
<comment type="pathway">
    <text evidence="1 9">Polyol metabolism; glycerol degradation via glycerol kinase pathway; sn-glycerol 3-phosphate from glycerol: step 1/1.</text>
</comment>
<feature type="binding site" evidence="9">
    <location>
        <position position="14"/>
    </location>
    <ligand>
        <name>ATP</name>
        <dbReference type="ChEBI" id="CHEBI:30616"/>
    </ligand>
</feature>
<dbReference type="PROSITE" id="PS00933">
    <property type="entry name" value="FGGY_KINASES_1"/>
    <property type="match status" value="1"/>
</dbReference>
<feature type="binding site" evidence="9">
    <location>
        <position position="81"/>
    </location>
    <ligand>
        <name>glycerol</name>
        <dbReference type="ChEBI" id="CHEBI:17754"/>
    </ligand>
</feature>
<feature type="binding site" evidence="9">
    <location>
        <position position="413"/>
    </location>
    <ligand>
        <name>ADP</name>
        <dbReference type="ChEBI" id="CHEBI:456216"/>
    </ligand>
</feature>
<keyword evidence="4 9" id="KW-0547">Nucleotide-binding</keyword>
<comment type="caution">
    <text evidence="9">Lacks conserved residue(s) required for the propagation of feature annotation.</text>
</comment>
<keyword evidence="6 9" id="KW-0319">Glycerol metabolism</keyword>
<feature type="binding site" evidence="9">
    <location>
        <position position="242"/>
    </location>
    <ligand>
        <name>glycerol</name>
        <dbReference type="ChEBI" id="CHEBI:17754"/>
    </ligand>
</feature>
<dbReference type="InterPro" id="IPR018485">
    <property type="entry name" value="FGGY_C"/>
</dbReference>
<dbReference type="PANTHER" id="PTHR10196:SF78">
    <property type="entry name" value="GLYCEROL KINASE"/>
    <property type="match status" value="1"/>
</dbReference>
<feature type="binding site" evidence="9">
    <location>
        <position position="81"/>
    </location>
    <ligand>
        <name>sn-glycerol 3-phosphate</name>
        <dbReference type="ChEBI" id="CHEBI:57597"/>
    </ligand>
</feature>
<evidence type="ECO:0000256" key="3">
    <source>
        <dbReference type="ARBA" id="ARBA00022679"/>
    </source>
</evidence>
<dbReference type="EC" id="2.7.1.30" evidence="9"/>
<dbReference type="Gene3D" id="3.30.420.40">
    <property type="match status" value="2"/>
</dbReference>
<dbReference type="PIRSF" id="PIRSF000538">
    <property type="entry name" value="GlpK"/>
    <property type="match status" value="1"/>
</dbReference>
<evidence type="ECO:0000256" key="2">
    <source>
        <dbReference type="ARBA" id="ARBA00009156"/>
    </source>
</evidence>
<keyword evidence="7 9" id="KW-0067">ATP-binding</keyword>
<feature type="binding site" evidence="9">
    <location>
        <position position="82"/>
    </location>
    <ligand>
        <name>sn-glycerol 3-phosphate</name>
        <dbReference type="ChEBI" id="CHEBI:57597"/>
    </ligand>
</feature>
<sequence length="503" mass="54217">MGGHILVIDQGTTSTRAIVFDERAQPVASAQLEFPQIYPHPGWIEHDPEDLWKTTLATAREAVAKSGGPQTIAGIGIANQRETTVVWERNTGKPIYNAIVWQDRRTADRCAELARDGCAPVVRERAGLVLDPYFSATKIAWILDNVPGSRERAARGDLAFGTVDTFLLWRLTGGAAHATDATNASRTSLLDIRTGSWDDTLIELFDAPRSLLPEVRDTAGRFGETLSEHFGAVLPIYAMAGDQQSALVGQDCLSPGMAKATYGTGGFILLNTGATPIRSQHGLLTTIAYQWDGVRHYALEGSIFSAGATVQWLRDGLGIIASAAEAGAMAAVSDPEQEVYLVPAFAGLGAPHWRADARCSVMGLTRGATRKELARAALESVGFQTDDLLAVMIEDFEASGATRTESVVRVDGGMVASDWTMQFLADIVGAPVDRPKNRETTALGAAFLAGWRAGLYPGPGELAAYWGLDRRFTPAMSGAMRERRRAGWRAAVEATLHRRELRP</sequence>
<evidence type="ECO:0000256" key="6">
    <source>
        <dbReference type="ARBA" id="ARBA00022798"/>
    </source>
</evidence>
<comment type="caution">
    <text evidence="12">The sequence shown here is derived from an EMBL/GenBank/DDBJ whole genome shotgun (WGS) entry which is preliminary data.</text>
</comment>
<feature type="binding site" evidence="9">
    <location>
        <position position="16"/>
    </location>
    <ligand>
        <name>ADP</name>
        <dbReference type="ChEBI" id="CHEBI:456216"/>
    </ligand>
</feature>
<feature type="binding site" evidence="9">
    <location>
        <position position="13"/>
    </location>
    <ligand>
        <name>ATP</name>
        <dbReference type="ChEBI" id="CHEBI:30616"/>
    </ligand>
</feature>